<reference evidence="1" key="1">
    <citation type="submission" date="2025-08" db="UniProtKB">
        <authorList>
            <consortium name="Ensembl"/>
        </authorList>
    </citation>
    <scope>IDENTIFICATION</scope>
</reference>
<dbReference type="AlphaFoldDB" id="A0A3Q3JB58"/>
<protein>
    <submittedName>
        <fullName evidence="1">Uncharacterized protein</fullName>
    </submittedName>
</protein>
<dbReference type="GO" id="GO:0030286">
    <property type="term" value="C:dynein complex"/>
    <property type="evidence" value="ECO:0007669"/>
    <property type="project" value="InterPro"/>
</dbReference>
<dbReference type="STRING" id="43700.ENSMALP00000016168"/>
<dbReference type="Gene3D" id="1.20.58.1120">
    <property type="match status" value="1"/>
</dbReference>
<dbReference type="Proteomes" id="UP000261600">
    <property type="component" value="Unplaced"/>
</dbReference>
<keyword evidence="2" id="KW-1185">Reference proteome</keyword>
<name>A0A3Q3JB58_MONAL</name>
<dbReference type="InterPro" id="IPR026983">
    <property type="entry name" value="DHC"/>
</dbReference>
<accession>A0A3Q3JB58</accession>
<dbReference type="GO" id="GO:0007018">
    <property type="term" value="P:microtubule-based movement"/>
    <property type="evidence" value="ECO:0007669"/>
    <property type="project" value="InterPro"/>
</dbReference>
<sequence length="180" mass="20764">MRMTLKYCLSDCLVALKRMLGQRDKWVRDWPGQVHLPLAFPSLTAYPACAKLLINARVFTIIIFVSQVSMLQCYSEMIRGNLSKVLRLKIVALVTVEVHARDVIDKLAKAGCHDVNAFEWLCQLRLYWEKYTNTRFNYGYEYLGNSGRLVITPLTDRSQFIMHQLTNVSTHHSVCHISVN</sequence>
<reference evidence="1" key="2">
    <citation type="submission" date="2025-09" db="UniProtKB">
        <authorList>
            <consortium name="Ensembl"/>
        </authorList>
    </citation>
    <scope>IDENTIFICATION</scope>
</reference>
<dbReference type="GO" id="GO:0045505">
    <property type="term" value="F:dynein intermediate chain binding"/>
    <property type="evidence" value="ECO:0007669"/>
    <property type="project" value="InterPro"/>
</dbReference>
<dbReference type="GO" id="GO:0051959">
    <property type="term" value="F:dynein light intermediate chain binding"/>
    <property type="evidence" value="ECO:0007669"/>
    <property type="project" value="InterPro"/>
</dbReference>
<dbReference type="Ensembl" id="ENSMALT00000016496.1">
    <property type="protein sequence ID" value="ENSMALP00000016168.1"/>
    <property type="gene ID" value="ENSMALG00000011342.1"/>
</dbReference>
<proteinExistence type="predicted"/>
<dbReference type="PANTHER" id="PTHR45703:SF32">
    <property type="entry name" value="DYNEINS HEAVY CHAIN"/>
    <property type="match status" value="1"/>
</dbReference>
<organism evidence="1 2">
    <name type="scientific">Monopterus albus</name>
    <name type="common">Swamp eel</name>
    <dbReference type="NCBI Taxonomy" id="43700"/>
    <lineage>
        <taxon>Eukaryota</taxon>
        <taxon>Metazoa</taxon>
        <taxon>Chordata</taxon>
        <taxon>Craniata</taxon>
        <taxon>Vertebrata</taxon>
        <taxon>Euteleostomi</taxon>
        <taxon>Actinopterygii</taxon>
        <taxon>Neopterygii</taxon>
        <taxon>Teleostei</taxon>
        <taxon>Neoteleostei</taxon>
        <taxon>Acanthomorphata</taxon>
        <taxon>Anabantaria</taxon>
        <taxon>Synbranchiformes</taxon>
        <taxon>Synbranchidae</taxon>
        <taxon>Monopterus</taxon>
    </lineage>
</organism>
<evidence type="ECO:0000313" key="2">
    <source>
        <dbReference type="Proteomes" id="UP000261600"/>
    </source>
</evidence>
<dbReference type="PANTHER" id="PTHR45703">
    <property type="entry name" value="DYNEIN HEAVY CHAIN"/>
    <property type="match status" value="1"/>
</dbReference>
<evidence type="ECO:0000313" key="1">
    <source>
        <dbReference type="Ensembl" id="ENSMALP00000016168.1"/>
    </source>
</evidence>